<dbReference type="STRING" id="1123062.SAMN02745775_109142"/>
<dbReference type="PANTHER" id="PTHR42879:SF2">
    <property type="entry name" value="3-OXOACYL-[ACYL-CARRIER-PROTEIN] REDUCTASE FABG"/>
    <property type="match status" value="1"/>
</dbReference>
<dbReference type="InterPro" id="IPR036291">
    <property type="entry name" value="NAD(P)-bd_dom_sf"/>
</dbReference>
<proteinExistence type="inferred from homology"/>
<dbReference type="CDD" id="cd05233">
    <property type="entry name" value="SDR_c"/>
    <property type="match status" value="1"/>
</dbReference>
<gene>
    <name evidence="2" type="ORF">SAMN02745775_109142</name>
</gene>
<protein>
    <submittedName>
        <fullName evidence="2">3-oxoacyl-[acyl-carrier protein] reductase</fullName>
    </submittedName>
</protein>
<dbReference type="Proteomes" id="UP000199473">
    <property type="component" value="Unassembled WGS sequence"/>
</dbReference>
<reference evidence="2 3" key="1">
    <citation type="submission" date="2016-10" db="EMBL/GenBank/DDBJ databases">
        <authorList>
            <person name="de Groot N.N."/>
        </authorList>
    </citation>
    <scope>NUCLEOTIDE SEQUENCE [LARGE SCALE GENOMIC DNA]</scope>
    <source>
        <strain evidence="2 3">DSM 19981</strain>
    </source>
</reference>
<comment type="similarity">
    <text evidence="1">Belongs to the short-chain dehydrogenases/reductases (SDR) family.</text>
</comment>
<dbReference type="FunFam" id="3.40.50.720:FF:000084">
    <property type="entry name" value="Short-chain dehydrogenase reductase"/>
    <property type="match status" value="1"/>
</dbReference>
<dbReference type="PANTHER" id="PTHR42879">
    <property type="entry name" value="3-OXOACYL-(ACYL-CARRIER-PROTEIN) REDUCTASE"/>
    <property type="match status" value="1"/>
</dbReference>
<dbReference type="EMBL" id="FOSQ01000009">
    <property type="protein sequence ID" value="SFK88058.1"/>
    <property type="molecule type" value="Genomic_DNA"/>
</dbReference>
<dbReference type="Gene3D" id="3.40.50.720">
    <property type="entry name" value="NAD(P)-binding Rossmann-like Domain"/>
    <property type="match status" value="1"/>
</dbReference>
<evidence type="ECO:0000313" key="3">
    <source>
        <dbReference type="Proteomes" id="UP000199473"/>
    </source>
</evidence>
<evidence type="ECO:0000313" key="2">
    <source>
        <dbReference type="EMBL" id="SFK88058.1"/>
    </source>
</evidence>
<accession>A0A1I4D3A1</accession>
<dbReference type="PRINTS" id="PR00080">
    <property type="entry name" value="SDRFAMILY"/>
</dbReference>
<dbReference type="Pfam" id="PF13561">
    <property type="entry name" value="adh_short_C2"/>
    <property type="match status" value="1"/>
</dbReference>
<evidence type="ECO:0000256" key="1">
    <source>
        <dbReference type="ARBA" id="ARBA00006484"/>
    </source>
</evidence>
<organism evidence="2 3">
    <name type="scientific">Falsiroseomonas stagni DSM 19981</name>
    <dbReference type="NCBI Taxonomy" id="1123062"/>
    <lineage>
        <taxon>Bacteria</taxon>
        <taxon>Pseudomonadati</taxon>
        <taxon>Pseudomonadota</taxon>
        <taxon>Alphaproteobacteria</taxon>
        <taxon>Acetobacterales</taxon>
        <taxon>Roseomonadaceae</taxon>
        <taxon>Falsiroseomonas</taxon>
    </lineage>
</organism>
<dbReference type="AlphaFoldDB" id="A0A1I4D3A1"/>
<keyword evidence="3" id="KW-1185">Reference proteome</keyword>
<dbReference type="InterPro" id="IPR002347">
    <property type="entry name" value="SDR_fam"/>
</dbReference>
<sequence>MPHSAGAVTAPFRRDRFRPKLPAGAAFTEESGMADRKVAVVTGGARGIGRGCAHALAERGFDLVLVDLLAPEMANTKAELEAMGRACLTFEADVADHARAKEIAASVEAEWGHCDVLVNNAGKSNPRTIMECPEEEFDRTIAINLKSCFNYIQAFVPLMQKVGGGRIVSMSSLNAHTGGVTSAVSKFAYASAKAGILGMTRALAKELGPDIAVNAVCPGVIETEIGNTLTRSRGAELAKKIALGRVGKPQDVARVVAFLAAEQPNFITGQHIVIDGFQWEI</sequence>
<dbReference type="InterPro" id="IPR050259">
    <property type="entry name" value="SDR"/>
</dbReference>
<dbReference type="PRINTS" id="PR00081">
    <property type="entry name" value="GDHRDH"/>
</dbReference>
<name>A0A1I4D3A1_9PROT</name>
<dbReference type="SUPFAM" id="SSF51735">
    <property type="entry name" value="NAD(P)-binding Rossmann-fold domains"/>
    <property type="match status" value="1"/>
</dbReference>